<evidence type="ECO:0000313" key="4">
    <source>
        <dbReference type="Proteomes" id="UP000522688"/>
    </source>
</evidence>
<dbReference type="EMBL" id="BJUV01000008">
    <property type="protein sequence ID" value="GEK82809.1"/>
    <property type="molecule type" value="Genomic_DNA"/>
</dbReference>
<dbReference type="EMBL" id="JACGWW010000002">
    <property type="protein sequence ID" value="MBA8813473.1"/>
    <property type="molecule type" value="Genomic_DNA"/>
</dbReference>
<proteinExistence type="predicted"/>
<comment type="caution">
    <text evidence="2">The sequence shown here is derived from an EMBL/GenBank/DDBJ whole genome shotgun (WGS) entry which is preliminary data.</text>
</comment>
<organism evidence="2 4">
    <name type="scientific">Frigoribacterium faeni</name>
    <dbReference type="NCBI Taxonomy" id="145483"/>
    <lineage>
        <taxon>Bacteria</taxon>
        <taxon>Bacillati</taxon>
        <taxon>Actinomycetota</taxon>
        <taxon>Actinomycetes</taxon>
        <taxon>Micrococcales</taxon>
        <taxon>Microbacteriaceae</taxon>
        <taxon>Frigoribacterium</taxon>
    </lineage>
</organism>
<evidence type="ECO:0000313" key="3">
    <source>
        <dbReference type="Proteomes" id="UP000321154"/>
    </source>
</evidence>
<dbReference type="Proteomes" id="UP000321154">
    <property type="component" value="Unassembled WGS sequence"/>
</dbReference>
<gene>
    <name evidence="2" type="ORF">FB463_001722</name>
    <name evidence="1" type="ORF">FFA01_11180</name>
</gene>
<dbReference type="RefSeq" id="WP_259394111.1">
    <property type="nucleotide sequence ID" value="NZ_BAAAHR010000001.1"/>
</dbReference>
<evidence type="ECO:0000313" key="1">
    <source>
        <dbReference type="EMBL" id="GEK82809.1"/>
    </source>
</evidence>
<keyword evidence="3" id="KW-1185">Reference proteome</keyword>
<name>A0A7W3JII2_9MICO</name>
<reference evidence="1 3" key="1">
    <citation type="submission" date="2019-07" db="EMBL/GenBank/DDBJ databases">
        <title>Whole genome shotgun sequence of Frigoribacterium faeni NBRC 103066.</title>
        <authorList>
            <person name="Hosoyama A."/>
            <person name="Uohara A."/>
            <person name="Ohji S."/>
            <person name="Ichikawa N."/>
        </authorList>
    </citation>
    <scope>NUCLEOTIDE SEQUENCE [LARGE SCALE GENOMIC DNA]</scope>
    <source>
        <strain evidence="1 3">NBRC 103066</strain>
    </source>
</reference>
<protein>
    <submittedName>
        <fullName evidence="2">Uncharacterized protein</fullName>
    </submittedName>
</protein>
<sequence length="40" mass="4193">MFTGIIVLAIAAVVGVTGSIVSVARDGFHAIPTKTYSRWS</sequence>
<evidence type="ECO:0000313" key="2">
    <source>
        <dbReference type="EMBL" id="MBA8813473.1"/>
    </source>
</evidence>
<accession>A0A7W3JII2</accession>
<reference evidence="2 4" key="2">
    <citation type="submission" date="2020-07" db="EMBL/GenBank/DDBJ databases">
        <title>Sequencing the genomes of 1000 actinobacteria strains.</title>
        <authorList>
            <person name="Klenk H.-P."/>
        </authorList>
    </citation>
    <scope>NUCLEOTIDE SEQUENCE [LARGE SCALE GENOMIC DNA]</scope>
    <source>
        <strain evidence="2 4">DSM 10309</strain>
    </source>
</reference>
<dbReference type="AlphaFoldDB" id="A0A7W3JII2"/>
<dbReference type="Proteomes" id="UP000522688">
    <property type="component" value="Unassembled WGS sequence"/>
</dbReference>